<evidence type="ECO:0000256" key="15">
    <source>
        <dbReference type="ARBA" id="ARBA00023049"/>
    </source>
</evidence>
<feature type="signal peptide" evidence="21">
    <location>
        <begin position="1"/>
        <end position="36"/>
    </location>
</feature>
<keyword evidence="9" id="KW-0479">Metal-binding</keyword>
<evidence type="ECO:0000256" key="8">
    <source>
        <dbReference type="ARBA" id="ARBA00022670"/>
    </source>
</evidence>
<dbReference type="EMBL" id="BMLK01000007">
    <property type="protein sequence ID" value="GGN48302.1"/>
    <property type="molecule type" value="Genomic_DNA"/>
</dbReference>
<keyword evidence="10 21" id="KW-0732">Signal</keyword>
<evidence type="ECO:0000313" key="23">
    <source>
        <dbReference type="EMBL" id="GGN48302.1"/>
    </source>
</evidence>
<evidence type="ECO:0000256" key="16">
    <source>
        <dbReference type="ARBA" id="ARBA00023145"/>
    </source>
</evidence>
<dbReference type="InterPro" id="IPR007484">
    <property type="entry name" value="Peptidase_M28"/>
</dbReference>
<evidence type="ECO:0000256" key="18">
    <source>
        <dbReference type="ARBA" id="ARBA00023228"/>
    </source>
</evidence>
<comment type="subcellular location">
    <subcellularLocation>
        <location evidence="1">Endoplasmic reticulum</location>
    </subcellularLocation>
    <subcellularLocation>
        <location evidence="3">Golgi apparatus</location>
    </subcellularLocation>
    <subcellularLocation>
        <location evidence="2">Lysosome</location>
    </subcellularLocation>
    <subcellularLocation>
        <location evidence="4">Secreted</location>
    </subcellularLocation>
</comment>
<dbReference type="Proteomes" id="UP000605099">
    <property type="component" value="Unassembled WGS sequence"/>
</dbReference>
<keyword evidence="11" id="KW-0378">Hydrolase</keyword>
<comment type="caution">
    <text evidence="23">The sequence shown here is derived from an EMBL/GenBank/DDBJ whole genome shotgun (WGS) entry which is preliminary data.</text>
</comment>
<evidence type="ECO:0000256" key="7">
    <source>
        <dbReference type="ARBA" id="ARBA00022645"/>
    </source>
</evidence>
<keyword evidence="15" id="KW-0482">Metalloprotease</keyword>
<keyword evidence="6" id="KW-0964">Secreted</keyword>
<evidence type="ECO:0000313" key="24">
    <source>
        <dbReference type="Proteomes" id="UP000605099"/>
    </source>
</evidence>
<keyword evidence="7" id="KW-0121">Carboxypeptidase</keyword>
<dbReference type="SUPFAM" id="SSF53187">
    <property type="entry name" value="Zn-dependent exopeptidases"/>
    <property type="match status" value="1"/>
</dbReference>
<evidence type="ECO:0000256" key="19">
    <source>
        <dbReference type="ARBA" id="ARBA00025833"/>
    </source>
</evidence>
<evidence type="ECO:0000256" key="2">
    <source>
        <dbReference type="ARBA" id="ARBA00004371"/>
    </source>
</evidence>
<evidence type="ECO:0000256" key="9">
    <source>
        <dbReference type="ARBA" id="ARBA00022723"/>
    </source>
</evidence>
<keyword evidence="13" id="KW-0862">Zinc</keyword>
<keyword evidence="24" id="KW-1185">Reference proteome</keyword>
<evidence type="ECO:0000256" key="10">
    <source>
        <dbReference type="ARBA" id="ARBA00022729"/>
    </source>
</evidence>
<evidence type="ECO:0000256" key="6">
    <source>
        <dbReference type="ARBA" id="ARBA00022525"/>
    </source>
</evidence>
<keyword evidence="14" id="KW-0333">Golgi apparatus</keyword>
<feature type="domain" description="Peptidase M28" evidence="22">
    <location>
        <begin position="261"/>
        <end position="450"/>
    </location>
</feature>
<dbReference type="PANTHER" id="PTHR12053:SF3">
    <property type="entry name" value="CARBOXYPEPTIDASE Q"/>
    <property type="match status" value="1"/>
</dbReference>
<evidence type="ECO:0000256" key="17">
    <source>
        <dbReference type="ARBA" id="ARBA00023180"/>
    </source>
</evidence>
<dbReference type="InterPro" id="IPR039866">
    <property type="entry name" value="CPQ"/>
</dbReference>
<name>A0ABQ2JM67_9SPHN</name>
<evidence type="ECO:0000256" key="11">
    <source>
        <dbReference type="ARBA" id="ARBA00022801"/>
    </source>
</evidence>
<organism evidence="23 24">
    <name type="scientific">Novosphingobium indicum</name>
    <dbReference type="NCBI Taxonomy" id="462949"/>
    <lineage>
        <taxon>Bacteria</taxon>
        <taxon>Pseudomonadati</taxon>
        <taxon>Pseudomonadota</taxon>
        <taxon>Alphaproteobacteria</taxon>
        <taxon>Sphingomonadales</taxon>
        <taxon>Sphingomonadaceae</taxon>
        <taxon>Novosphingobium</taxon>
    </lineage>
</organism>
<evidence type="ECO:0000256" key="20">
    <source>
        <dbReference type="ARBA" id="ARBA00033328"/>
    </source>
</evidence>
<evidence type="ECO:0000256" key="4">
    <source>
        <dbReference type="ARBA" id="ARBA00004613"/>
    </source>
</evidence>
<keyword evidence="17" id="KW-0325">Glycoprotein</keyword>
<keyword evidence="23" id="KW-0031">Aminopeptidase</keyword>
<sequence>MAIPVRRVTQGAMVRKLPRAALLAALAALPFTATIAAATPQQGSGVAWDIVEGLTTEIGPRIAGSEAEARARAWADAKLKALGFSNVKIEPFKANVWQRGPEHAKLTAPYQQPLAITALGFSVPTPADGLTAEMVYFPTLAALEAAPAGSLKGKVAFVDHAMRRAQDGSGYGPYGNVRRSGPSIAAQKGAAGIVIRSAGTDSHRNPHTGATVWAEGATPIPAGAVSNPDADLIARIAQRGKPMQIDMTLMGKPNPGAPSGNVVAELPGRDPSLPIVLVACHLDSWDLGTGAIDDASGCAIVTAAALAAQKDGKTLRTIRVLWSGNEEMGMNGQGGGTHYAEMHGDEPHAVAMESDFGADNVWQVKNNFAPANKALADKINAALWPMGIVPHAGPADGGADVGAIIAKQKLAVVDLGQDGMHYFDLHHTPDDTLDKVDPATLQQNVDAWTAVLKVIANEPGEIAEGVGE</sequence>
<evidence type="ECO:0000256" key="12">
    <source>
        <dbReference type="ARBA" id="ARBA00022824"/>
    </source>
</evidence>
<keyword evidence="18" id="KW-0458">Lysosome</keyword>
<evidence type="ECO:0000256" key="14">
    <source>
        <dbReference type="ARBA" id="ARBA00023034"/>
    </source>
</evidence>
<keyword evidence="8" id="KW-0645">Protease</keyword>
<evidence type="ECO:0000256" key="1">
    <source>
        <dbReference type="ARBA" id="ARBA00004240"/>
    </source>
</evidence>
<evidence type="ECO:0000256" key="21">
    <source>
        <dbReference type="SAM" id="SignalP"/>
    </source>
</evidence>
<comment type="subunit">
    <text evidence="19">Homodimer. The monomeric form is inactive while the homodimer is active.</text>
</comment>
<dbReference type="GO" id="GO:0004177">
    <property type="term" value="F:aminopeptidase activity"/>
    <property type="evidence" value="ECO:0007669"/>
    <property type="project" value="UniProtKB-KW"/>
</dbReference>
<evidence type="ECO:0000256" key="3">
    <source>
        <dbReference type="ARBA" id="ARBA00004555"/>
    </source>
</evidence>
<keyword evidence="12" id="KW-0256">Endoplasmic reticulum</keyword>
<accession>A0ABQ2JM67</accession>
<evidence type="ECO:0000259" key="22">
    <source>
        <dbReference type="Pfam" id="PF04389"/>
    </source>
</evidence>
<evidence type="ECO:0000256" key="13">
    <source>
        <dbReference type="ARBA" id="ARBA00022833"/>
    </source>
</evidence>
<evidence type="ECO:0000256" key="5">
    <source>
        <dbReference type="ARBA" id="ARBA00014116"/>
    </source>
</evidence>
<dbReference type="Gene3D" id="3.40.630.10">
    <property type="entry name" value="Zn peptidases"/>
    <property type="match status" value="1"/>
</dbReference>
<protein>
    <recommendedName>
        <fullName evidence="5">Carboxypeptidase Q</fullName>
    </recommendedName>
    <alternativeName>
        <fullName evidence="20">Plasma glutamate carboxypeptidase</fullName>
    </alternativeName>
</protein>
<dbReference type="Pfam" id="PF04389">
    <property type="entry name" value="Peptidase_M28"/>
    <property type="match status" value="1"/>
</dbReference>
<keyword evidence="16" id="KW-0865">Zymogen</keyword>
<proteinExistence type="predicted"/>
<reference evidence="24" key="1">
    <citation type="journal article" date="2019" name="Int. J. Syst. Evol. Microbiol.">
        <title>The Global Catalogue of Microorganisms (GCM) 10K type strain sequencing project: providing services to taxonomists for standard genome sequencing and annotation.</title>
        <authorList>
            <consortium name="The Broad Institute Genomics Platform"/>
            <consortium name="The Broad Institute Genome Sequencing Center for Infectious Disease"/>
            <person name="Wu L."/>
            <person name="Ma J."/>
        </authorList>
    </citation>
    <scope>NUCLEOTIDE SEQUENCE [LARGE SCALE GENOMIC DNA]</scope>
    <source>
        <strain evidence="24">CGMCC 1.6784</strain>
    </source>
</reference>
<dbReference type="Gene3D" id="3.50.30.30">
    <property type="match status" value="1"/>
</dbReference>
<gene>
    <name evidence="23" type="ORF">GCM10011349_17760</name>
</gene>
<feature type="chain" id="PRO_5045472783" description="Carboxypeptidase Q" evidence="21">
    <location>
        <begin position="37"/>
        <end position="468"/>
    </location>
</feature>
<dbReference type="PANTHER" id="PTHR12053">
    <property type="entry name" value="PROTEASE FAMILY M28 PLASMA GLUTAMATE CARBOXYPEPTIDASE-RELATED"/>
    <property type="match status" value="1"/>
</dbReference>